<protein>
    <recommendedName>
        <fullName evidence="1">HNH nuclease domain-containing protein</fullName>
    </recommendedName>
</protein>
<dbReference type="Pfam" id="PF01844">
    <property type="entry name" value="HNH"/>
    <property type="match status" value="1"/>
</dbReference>
<dbReference type="InterPro" id="IPR002711">
    <property type="entry name" value="HNH"/>
</dbReference>
<sequence>MMRAERGRCRWSSRLVQVDWNYLYRQVGTFLVTKSRASKGLLLPPRTIPVPNDAARQKWLTDTVNGFVAPGQALKDIYSLILHRLWPAGHGIPGPQVSEQEIRACVNEVRQAAGKTVYTDVFRRMRELQGEEGLTCIIKEGTKYQLVSLDVSQKREPRAKPSNALWAKIKQDAGYKCAHCGQQEPAVKLSPDHRIPRSRNGTNDDHNWQPLCEQCNNAKSSACQGCGLNCNVCFWAFPEEYKPIVIQDDNREQIRRAAEKQGLSQSELANKILRDHFR</sequence>
<feature type="domain" description="HNH nuclease" evidence="1">
    <location>
        <begin position="164"/>
        <end position="217"/>
    </location>
</feature>
<dbReference type="EMBL" id="CAJDKC010000005">
    <property type="protein sequence ID" value="CAD0363989.1"/>
    <property type="molecule type" value="Genomic_DNA"/>
</dbReference>
<dbReference type="GO" id="GO:0003676">
    <property type="term" value="F:nucleic acid binding"/>
    <property type="evidence" value="ECO:0007669"/>
    <property type="project" value="InterPro"/>
</dbReference>
<dbReference type="Gene3D" id="1.10.30.50">
    <property type="match status" value="1"/>
</dbReference>
<reference evidence="2 3" key="1">
    <citation type="submission" date="2020-07" db="EMBL/GenBank/DDBJ databases">
        <authorList>
            <person name="Pothier F. J."/>
        </authorList>
    </citation>
    <scope>NUCLEOTIDE SEQUENCE [LARGE SCALE GENOMIC DNA]</scope>
    <source>
        <strain evidence="2 3">CFBP 7900</strain>
    </source>
</reference>
<dbReference type="InterPro" id="IPR003615">
    <property type="entry name" value="HNH_nuc"/>
</dbReference>
<accession>A0A6V7FKW7</accession>
<dbReference type="GO" id="GO:0004519">
    <property type="term" value="F:endonuclease activity"/>
    <property type="evidence" value="ECO:0007669"/>
    <property type="project" value="InterPro"/>
</dbReference>
<evidence type="ECO:0000259" key="1">
    <source>
        <dbReference type="SMART" id="SM00507"/>
    </source>
</evidence>
<name>A0A6V7FKW7_9XANT</name>
<gene>
    <name evidence="2" type="ORF">CFBP7900_40780</name>
</gene>
<dbReference type="Proteomes" id="UP000587508">
    <property type="component" value="Unassembled WGS sequence"/>
</dbReference>
<dbReference type="EMBL" id="CAJDKC010000005">
    <property type="protein sequence ID" value="CAD0363987.1"/>
    <property type="molecule type" value="Genomic_DNA"/>
</dbReference>
<organism evidence="2 3">
    <name type="scientific">Xanthomonas hortorum pv. carotae</name>
    <dbReference type="NCBI Taxonomy" id="487904"/>
    <lineage>
        <taxon>Bacteria</taxon>
        <taxon>Pseudomonadati</taxon>
        <taxon>Pseudomonadota</taxon>
        <taxon>Gammaproteobacteria</taxon>
        <taxon>Lysobacterales</taxon>
        <taxon>Lysobacteraceae</taxon>
        <taxon>Xanthomonas</taxon>
    </lineage>
</organism>
<dbReference type="CDD" id="cd00085">
    <property type="entry name" value="HNHc"/>
    <property type="match status" value="1"/>
</dbReference>
<dbReference type="GO" id="GO:0008270">
    <property type="term" value="F:zinc ion binding"/>
    <property type="evidence" value="ECO:0007669"/>
    <property type="project" value="InterPro"/>
</dbReference>
<dbReference type="SMART" id="SM00507">
    <property type="entry name" value="HNHc"/>
    <property type="match status" value="1"/>
</dbReference>
<dbReference type="AlphaFoldDB" id="A0A6V7FKW7"/>
<evidence type="ECO:0000313" key="2">
    <source>
        <dbReference type="EMBL" id="CAD0363989.1"/>
    </source>
</evidence>
<evidence type="ECO:0000313" key="3">
    <source>
        <dbReference type="Proteomes" id="UP000587508"/>
    </source>
</evidence>
<proteinExistence type="predicted"/>
<comment type="caution">
    <text evidence="2">The sequence shown here is derived from an EMBL/GenBank/DDBJ whole genome shotgun (WGS) entry which is preliminary data.</text>
</comment>